<evidence type="ECO:0000256" key="2">
    <source>
        <dbReference type="ARBA" id="ARBA00022643"/>
    </source>
</evidence>
<keyword evidence="4" id="KW-0503">Monooxygenase</keyword>
<dbReference type="RefSeq" id="WP_344969350.1">
    <property type="nucleotide sequence ID" value="NZ_BAABDD010000006.1"/>
</dbReference>
<evidence type="ECO:0000313" key="7">
    <source>
        <dbReference type="Proteomes" id="UP001500908"/>
    </source>
</evidence>
<evidence type="ECO:0000256" key="4">
    <source>
        <dbReference type="ARBA" id="ARBA00023033"/>
    </source>
</evidence>
<name>A0ABP7FFB6_9ACTN</name>
<organism evidence="6 7">
    <name type="scientific">Salinactinospora qingdaonensis</name>
    <dbReference type="NCBI Taxonomy" id="702744"/>
    <lineage>
        <taxon>Bacteria</taxon>
        <taxon>Bacillati</taxon>
        <taxon>Actinomycetota</taxon>
        <taxon>Actinomycetes</taxon>
        <taxon>Streptosporangiales</taxon>
        <taxon>Nocardiopsidaceae</taxon>
        <taxon>Salinactinospora</taxon>
    </lineage>
</organism>
<dbReference type="InterPro" id="IPR011251">
    <property type="entry name" value="Luciferase-like_dom"/>
</dbReference>
<evidence type="ECO:0000256" key="1">
    <source>
        <dbReference type="ARBA" id="ARBA00022630"/>
    </source>
</evidence>
<dbReference type="PANTHER" id="PTHR42847">
    <property type="entry name" value="ALKANESULFONATE MONOOXYGENASE"/>
    <property type="match status" value="1"/>
</dbReference>
<dbReference type="SUPFAM" id="SSF51679">
    <property type="entry name" value="Bacterial luciferase-like"/>
    <property type="match status" value="1"/>
</dbReference>
<evidence type="ECO:0000256" key="3">
    <source>
        <dbReference type="ARBA" id="ARBA00023002"/>
    </source>
</evidence>
<dbReference type="EMBL" id="BAABDD010000006">
    <property type="protein sequence ID" value="GAA3737979.1"/>
    <property type="molecule type" value="Genomic_DNA"/>
</dbReference>
<feature type="domain" description="Luciferase-like" evidence="5">
    <location>
        <begin position="17"/>
        <end position="248"/>
    </location>
</feature>
<reference evidence="7" key="1">
    <citation type="journal article" date="2019" name="Int. J. Syst. Evol. Microbiol.">
        <title>The Global Catalogue of Microorganisms (GCM) 10K type strain sequencing project: providing services to taxonomists for standard genome sequencing and annotation.</title>
        <authorList>
            <consortium name="The Broad Institute Genomics Platform"/>
            <consortium name="The Broad Institute Genome Sequencing Center for Infectious Disease"/>
            <person name="Wu L."/>
            <person name="Ma J."/>
        </authorList>
    </citation>
    <scope>NUCLEOTIDE SEQUENCE [LARGE SCALE GENOMIC DNA]</scope>
    <source>
        <strain evidence="7">JCM 17137</strain>
    </source>
</reference>
<keyword evidence="2" id="KW-0288">FMN</keyword>
<dbReference type="Gene3D" id="3.20.20.30">
    <property type="entry name" value="Luciferase-like domain"/>
    <property type="match status" value="1"/>
</dbReference>
<dbReference type="PANTHER" id="PTHR42847:SF4">
    <property type="entry name" value="ALKANESULFONATE MONOOXYGENASE-RELATED"/>
    <property type="match status" value="1"/>
</dbReference>
<keyword evidence="1" id="KW-0285">Flavoprotein</keyword>
<sequence>MKFGVATFITDEGISPAELGRALEERGLESLFVAEHTHIPANRETPYPGGGELPRRYYRTLDPFVLLASAATATEQLVVGTGIALLVERDPIVVAKEAASIDLISGGRFELGVGAGWNREEMRNHGTDPAGRVALMGERVKAIKRIWTQEKAEYHGDFVDFDPIYCWPKPVREPHPPVLVGGEAPTVIDRVLDYGDGWLPRWRGEVEPLRERIAELRRRCAAEEHPRLPVTVFGMSAKPETLATAIAELDADRLLVTLPTMPRDETLRYLDDLAATIDGLA</sequence>
<comment type="caution">
    <text evidence="6">The sequence shown here is derived from an EMBL/GenBank/DDBJ whole genome shotgun (WGS) entry which is preliminary data.</text>
</comment>
<dbReference type="Pfam" id="PF00296">
    <property type="entry name" value="Bac_luciferase"/>
    <property type="match status" value="1"/>
</dbReference>
<accession>A0ABP7FFB6</accession>
<dbReference type="NCBIfam" id="TIGR03619">
    <property type="entry name" value="F420_Rv2161c"/>
    <property type="match status" value="1"/>
</dbReference>
<dbReference type="InterPro" id="IPR036661">
    <property type="entry name" value="Luciferase-like_sf"/>
</dbReference>
<protein>
    <submittedName>
        <fullName evidence="6">LLM class F420-dependent oxidoreductase</fullName>
    </submittedName>
</protein>
<keyword evidence="3" id="KW-0560">Oxidoreductase</keyword>
<evidence type="ECO:0000313" key="6">
    <source>
        <dbReference type="EMBL" id="GAA3737979.1"/>
    </source>
</evidence>
<evidence type="ECO:0000259" key="5">
    <source>
        <dbReference type="Pfam" id="PF00296"/>
    </source>
</evidence>
<dbReference type="Proteomes" id="UP001500908">
    <property type="component" value="Unassembled WGS sequence"/>
</dbReference>
<proteinExistence type="predicted"/>
<keyword evidence="7" id="KW-1185">Reference proteome</keyword>
<gene>
    <name evidence="6" type="ORF">GCM10022402_17380</name>
</gene>
<dbReference type="InterPro" id="IPR050172">
    <property type="entry name" value="SsuD_RutA_monooxygenase"/>
</dbReference>
<dbReference type="InterPro" id="IPR019921">
    <property type="entry name" value="Lucif-like_OxRdtase_Rv2161c"/>
</dbReference>